<dbReference type="PROSITE" id="PS51257">
    <property type="entry name" value="PROKAR_LIPOPROTEIN"/>
    <property type="match status" value="1"/>
</dbReference>
<dbReference type="NCBIfam" id="TIGR03057">
    <property type="entry name" value="xxxLxxG_by_4"/>
    <property type="match status" value="2"/>
</dbReference>
<evidence type="ECO:0000256" key="1">
    <source>
        <dbReference type="SAM" id="SignalP"/>
    </source>
</evidence>
<reference evidence="2 3" key="1">
    <citation type="submission" date="2020-08" db="EMBL/GenBank/DDBJ databases">
        <title>Genome public.</title>
        <authorList>
            <person name="Liu C."/>
            <person name="Sun Q."/>
        </authorList>
    </citation>
    <scope>NUCLEOTIDE SEQUENCE [LARGE SCALE GENOMIC DNA]</scope>
    <source>
        <strain evidence="2 3">NSJ-43</strain>
    </source>
</reference>
<keyword evidence="1" id="KW-0732">Signal</keyword>
<dbReference type="Proteomes" id="UP000628463">
    <property type="component" value="Unassembled WGS sequence"/>
</dbReference>
<dbReference type="InterPro" id="IPR023908">
    <property type="entry name" value="xxxLxxG_rpt"/>
</dbReference>
<feature type="chain" id="PRO_5045478869" description="X-X-X-Leu-X-X-Gly heptad repeats" evidence="1">
    <location>
        <begin position="25"/>
        <end position="792"/>
    </location>
</feature>
<comment type="caution">
    <text evidence="2">The sequence shown here is derived from an EMBL/GenBank/DDBJ whole genome shotgun (WGS) entry which is preliminary data.</text>
</comment>
<evidence type="ECO:0008006" key="4">
    <source>
        <dbReference type="Google" id="ProtNLM"/>
    </source>
</evidence>
<evidence type="ECO:0000313" key="3">
    <source>
        <dbReference type="Proteomes" id="UP000628463"/>
    </source>
</evidence>
<dbReference type="EMBL" id="JACOPD010000016">
    <property type="protein sequence ID" value="MBC5681982.1"/>
    <property type="molecule type" value="Genomic_DNA"/>
</dbReference>
<protein>
    <recommendedName>
        <fullName evidence="4">X-X-X-Leu-X-X-Gly heptad repeats</fullName>
    </recommendedName>
</protein>
<name>A0ABR7G3F9_9FIRM</name>
<gene>
    <name evidence="2" type="ORF">H8S01_13725</name>
</gene>
<dbReference type="RefSeq" id="WP_186837535.1">
    <property type="nucleotide sequence ID" value="NZ_JACOPD010000016.1"/>
</dbReference>
<accession>A0ABR7G3F9</accession>
<keyword evidence="3" id="KW-1185">Reference proteome</keyword>
<feature type="signal peptide" evidence="1">
    <location>
        <begin position="1"/>
        <end position="24"/>
    </location>
</feature>
<proteinExistence type="predicted"/>
<dbReference type="Gene3D" id="1.10.287.950">
    <property type="entry name" value="Methyl-accepting chemotaxis protein"/>
    <property type="match status" value="1"/>
</dbReference>
<sequence>MIKKRLFKFTSVFMCAAMMAVSFAACGTNTASVNDTNSIAYEQSKSGDAESTLESIINEQLLGASKSNVSTVSKENSKEETVYVFADASGRQSKLLVNEKLKNATNQKTISDVSNLKNISNLNGDETFTASGSKLSWAADGNSITYQGTSDEAAPVTMKVTYYLDGKEISADQLAGKSGKVKIRFDYTNNLKKTITVNGKSKQAYVPFTMITGMMLPNDNFSNVEVTNGKVVEASDSNVVVGITMPGLKDSLNISFDGKKADLDIPEYFEVSADVTDFSLDMTLSVATSNLLTDANLDDINLNDLNSQINTLSDAGNQLADGATTLSDGIAQLQSNVPDLTSGVAQLDDGAGTLQSGLSQYTDGVASAADGVAALDAGANQLSSGINALSDTFKSQILTGVAQLADGADALVGGIQNQLIPGANTLSAGIDKLSVTLNGSFSQIKSNADTYGVKYQTALTSAKTLETAATTTLPNGATLNDILTQVGQLAGGVDMTIKTATDLSGDLADESNVTALFTKYITAYTAAVKLDTLSAYNTAIKAQLDTVNGTISQITGGAYKKLDSLYTAEMGLLLQAVSNGGVYTALNTVYNTATQTVDPETGYNLSQSLEALSNGAKQLIGGLGQIKDGAGQISLGAKKLKMGIGSFDELNPAAETVCSALYKLQAGGSQLTGGTKQLGDGLSTLKSNNETLNSGASALKAGTSQLRSASATLADGVDQLAEGSITLKDGMIEFNETGVQKLANLVKNDAQDAVDTIKKIVELGNDYQSFAGKSDDVKGTVKFIYKTEGITK</sequence>
<evidence type="ECO:0000313" key="2">
    <source>
        <dbReference type="EMBL" id="MBC5681982.1"/>
    </source>
</evidence>
<organism evidence="2 3">
    <name type="scientific">Lachnospira hominis</name>
    <name type="common">ex Liu et al. 2021</name>
    <dbReference type="NCBI Taxonomy" id="2763051"/>
    <lineage>
        <taxon>Bacteria</taxon>
        <taxon>Bacillati</taxon>
        <taxon>Bacillota</taxon>
        <taxon>Clostridia</taxon>
        <taxon>Lachnospirales</taxon>
        <taxon>Lachnospiraceae</taxon>
        <taxon>Lachnospira</taxon>
    </lineage>
</organism>